<dbReference type="HOGENOM" id="CLU_1480491_0_0_14"/>
<reference evidence="2 3" key="1">
    <citation type="journal article" date="2011" name="J. Bacteriol.">
        <title>Complete genome sequence of Mycoplasma haemofelis, a hemotropic mycoplasma.</title>
        <authorList>
            <person name="Barker E.N."/>
            <person name="Helps C.R."/>
            <person name="Peters I.R."/>
            <person name="Darby A.C."/>
            <person name="Radford A.D."/>
            <person name="Tasker S."/>
        </authorList>
    </citation>
    <scope>NUCLEOTIDE SEQUENCE [LARGE SCALE GENOMIC DNA]</scope>
    <source>
        <strain evidence="2 3">Langford 1</strain>
    </source>
</reference>
<dbReference type="EMBL" id="FR773153">
    <property type="protein sequence ID" value="CBY92643.1"/>
    <property type="molecule type" value="Genomic_DNA"/>
</dbReference>
<dbReference type="KEGG" id="mha:HF1_06350"/>
<evidence type="ECO:0000313" key="3">
    <source>
        <dbReference type="Proteomes" id="UP000008637"/>
    </source>
</evidence>
<keyword evidence="3" id="KW-1185">Reference proteome</keyword>
<feature type="compositionally biased region" description="Acidic residues" evidence="1">
    <location>
        <begin position="48"/>
        <end position="61"/>
    </location>
</feature>
<evidence type="ECO:0000313" key="2">
    <source>
        <dbReference type="EMBL" id="CBY92643.1"/>
    </source>
</evidence>
<evidence type="ECO:0000256" key="1">
    <source>
        <dbReference type="SAM" id="MobiDB-lite"/>
    </source>
</evidence>
<accession>E8ZHM2</accession>
<dbReference type="AlphaFoldDB" id="E8ZHM2"/>
<gene>
    <name evidence="2" type="ordered locus">HF1_06350</name>
</gene>
<protein>
    <submittedName>
        <fullName evidence="2">Uncharacterized protein</fullName>
    </submittedName>
</protein>
<dbReference type="Proteomes" id="UP000008637">
    <property type="component" value="Chromosome"/>
</dbReference>
<proteinExistence type="predicted"/>
<feature type="region of interest" description="Disordered" evidence="1">
    <location>
        <begin position="29"/>
        <end position="64"/>
    </location>
</feature>
<sequence length="188" mass="20592">MLISEIVKVILGSTVVALGTGGLIHGFSSGNGDDLKTGKHQLTKASDSEIDSDPVTEEDEKPEIQAQASEIEVIEVIEEVKEEISPAVSEPQPKVEVPEEKGGCMIYVLGSSSVKPWRFKDPVVGDQFLSQNSTSVNAKKRIKEACDKAKGGGVLVFKNFRNNWWGEWDYSQEKQDGSEFKGHLQRTA</sequence>
<organism evidence="2 3">
    <name type="scientific">Mycoplasma haemofelis (strain Langford 1)</name>
    <name type="common">Haemobartonella felis</name>
    <dbReference type="NCBI Taxonomy" id="941640"/>
    <lineage>
        <taxon>Bacteria</taxon>
        <taxon>Bacillati</taxon>
        <taxon>Mycoplasmatota</taxon>
        <taxon>Mollicutes</taxon>
        <taxon>Mycoplasmataceae</taxon>
        <taxon>Mycoplasma</taxon>
    </lineage>
</organism>
<name>E8ZHM2_MYCHL</name>